<evidence type="ECO:0000313" key="4">
    <source>
        <dbReference type="Proteomes" id="UP001530377"/>
    </source>
</evidence>
<dbReference type="Proteomes" id="UP001530377">
    <property type="component" value="Unassembled WGS sequence"/>
</dbReference>
<dbReference type="InterPro" id="IPR001509">
    <property type="entry name" value="Epimerase_deHydtase"/>
</dbReference>
<keyword evidence="1" id="KW-0812">Transmembrane</keyword>
<feature type="non-terminal residue" evidence="3">
    <location>
        <position position="1"/>
    </location>
</feature>
<dbReference type="InterPro" id="IPR036291">
    <property type="entry name" value="NAD(P)-bd_dom_sf"/>
</dbReference>
<dbReference type="InterPro" id="IPR051207">
    <property type="entry name" value="ComplexI_NDUFA9_subunit"/>
</dbReference>
<name>A0ABD3REX7_9STRA</name>
<evidence type="ECO:0000313" key="3">
    <source>
        <dbReference type="EMBL" id="KAL3811334.1"/>
    </source>
</evidence>
<dbReference type="Pfam" id="PF01370">
    <property type="entry name" value="Epimerase"/>
    <property type="match status" value="1"/>
</dbReference>
<organism evidence="3 4">
    <name type="scientific">Cyclostephanos tholiformis</name>
    <dbReference type="NCBI Taxonomy" id="382380"/>
    <lineage>
        <taxon>Eukaryota</taxon>
        <taxon>Sar</taxon>
        <taxon>Stramenopiles</taxon>
        <taxon>Ochrophyta</taxon>
        <taxon>Bacillariophyta</taxon>
        <taxon>Coscinodiscophyceae</taxon>
        <taxon>Thalassiosirophycidae</taxon>
        <taxon>Stephanodiscales</taxon>
        <taxon>Stephanodiscaceae</taxon>
        <taxon>Cyclostephanos</taxon>
    </lineage>
</organism>
<dbReference type="PANTHER" id="PTHR12126:SF15">
    <property type="entry name" value="NAD(P)-BINDING DOMAIN-CONTAINING PROTEIN"/>
    <property type="match status" value="1"/>
</dbReference>
<dbReference type="SUPFAM" id="SSF51735">
    <property type="entry name" value="NAD(P)-binding Rossmann-fold domains"/>
    <property type="match status" value="1"/>
</dbReference>
<proteinExistence type="predicted"/>
<dbReference type="PANTHER" id="PTHR12126">
    <property type="entry name" value="NADH-UBIQUINONE OXIDOREDUCTASE 39 KDA SUBUNIT-RELATED"/>
    <property type="match status" value="1"/>
</dbReference>
<reference evidence="3 4" key="1">
    <citation type="submission" date="2024-10" db="EMBL/GenBank/DDBJ databases">
        <title>Updated reference genomes for cyclostephanoid diatoms.</title>
        <authorList>
            <person name="Roberts W.R."/>
            <person name="Alverson A.J."/>
        </authorList>
    </citation>
    <scope>NUCLEOTIDE SEQUENCE [LARGE SCALE GENOMIC DNA]</scope>
    <source>
        <strain evidence="3 4">AJA228-03</strain>
    </source>
</reference>
<feature type="domain" description="NAD-dependent epimerase/dehydratase" evidence="2">
    <location>
        <begin position="54"/>
        <end position="131"/>
    </location>
</feature>
<comment type="caution">
    <text evidence="3">The sequence shown here is derived from an EMBL/GenBank/DDBJ whole genome shotgun (WGS) entry which is preliminary data.</text>
</comment>
<protein>
    <recommendedName>
        <fullName evidence="2">NAD-dependent epimerase/dehydratase domain-containing protein</fullName>
    </recommendedName>
</protein>
<dbReference type="EMBL" id="JALLPB020000267">
    <property type="protein sequence ID" value="KAL3811334.1"/>
    <property type="molecule type" value="Genomic_DNA"/>
</dbReference>
<keyword evidence="1" id="KW-0472">Membrane</keyword>
<feature type="transmembrane region" description="Helical" evidence="1">
    <location>
        <begin position="21"/>
        <end position="42"/>
    </location>
</feature>
<evidence type="ECO:0000256" key="1">
    <source>
        <dbReference type="SAM" id="Phobius"/>
    </source>
</evidence>
<gene>
    <name evidence="3" type="ORF">ACHAXA_007399</name>
</gene>
<dbReference type="Gene3D" id="3.40.50.720">
    <property type="entry name" value="NAD(P)-binding Rossmann-like Domain"/>
    <property type="match status" value="1"/>
</dbReference>
<evidence type="ECO:0000259" key="2">
    <source>
        <dbReference type="Pfam" id="PF01370"/>
    </source>
</evidence>
<accession>A0ABD3REX7</accession>
<keyword evidence="1" id="KW-1133">Transmembrane helix</keyword>
<dbReference type="AlphaFoldDB" id="A0ABD3REX7"/>
<keyword evidence="4" id="KW-1185">Reference proteome</keyword>
<sequence length="318" mass="34515">EHAPSTHPQTKQRQNHHVMKLLSRPSAAAAAMAVAVVLPSSVHPLASPARRLKVTVFGGTGYVGSAVCERLVKRGHEVTAVSRRGVNPKPDSKELSEVNWVQGDATDMKTVERVLKDSDAAVHAIGLLFDVESGLANLNKIVSGSGSIPGEYSTYDAVTRTTAFNVIDAIERKQSMNIGTILSRGGNNRYPLCFVSAAEAGWPDVAFGDTIDGLAPKWLNRYLVAKRAVEGRLRESNEARGTIRSAIYRPSLIWDWTKLDVLPVIPIFNLAAAIGVPFVDKTVRIETLADAIVAGIEDEDVEGVQRVDEMETICQRVR</sequence>